<dbReference type="GO" id="GO:0046872">
    <property type="term" value="F:metal ion binding"/>
    <property type="evidence" value="ECO:0007669"/>
    <property type="project" value="UniProtKB-KW"/>
</dbReference>
<dbReference type="PANTHER" id="PTHR47371:SF3">
    <property type="entry name" value="PHOSPHOGLYCEROL TRANSFERASE I"/>
    <property type="match status" value="1"/>
</dbReference>
<proteinExistence type="inferred from homology"/>
<sequence length="720" mass="82811">MKKIKNIVSTRLGFVILLLVLVWAKTMFAYFVDFDLDIENIYQTLLAIFNPIPTALLLLGFPLYFKNKKVFYTLEWIIFIALSLWIFANSVYFREFSDFMTLNTIKGSSKVSAGLGEAALNLFKPWDLIYIIDIPILAFLFKKKIITMDPRPFRKKASFAITSLSLLLFSINLFLAEVDRPELLTRGFSNTYIVRYLGLQPFIINDSINTYKINQVRNIATPEDLNTVENYVQKHYAEPDPKYYGIAKGRNVIYIHLESFQQFLIDYKLKDENGVDHEVTPFLNSLFHSKETFAFDNFFHQVKAGKTSDAETLMENSFFGLTQGSLFVQNGGKNTFQAAPSILDQKGGYTSAVFHGNAGTFWNRNETYKHLGYDYFFDQSYFNVNKDNSFQYGLHDKYFFNQSIEYLEHIQQPFYAKFITVSNHYPYTQFKDDDEGFPIAKTDDDTINGYFATANYLDQAVKEFFDYLKATGVYQNSMIVLYGDHYGISNSRNPDLAPLLGKQKETWSSYDNAMLQRVPYMIVLPGQDKGYVNHTFGGEVDNLPTMLHLLGIDSSKFLQLGQDMLSPKHNNLVAFRNNGNYVAKDYTVYNDRIYRTDTGEEITNPTPETKALVDSYKEKTEEQLNISDKLTRGDLLRFYDKDGLKPVNPDNYAYNHGYKKATQIEKELGDKSTSIYSKNNNTSTVDKFKNFSYKDLHPELKKDEENSSGSSSSSSSEQAK</sequence>
<gene>
    <name evidence="14" type="ORF">BG261_10000</name>
</gene>
<feature type="transmembrane region" description="Helical" evidence="12">
    <location>
        <begin position="44"/>
        <end position="65"/>
    </location>
</feature>
<evidence type="ECO:0000259" key="13">
    <source>
        <dbReference type="Pfam" id="PF00884"/>
    </source>
</evidence>
<evidence type="ECO:0000256" key="3">
    <source>
        <dbReference type="ARBA" id="ARBA00009983"/>
    </source>
</evidence>
<keyword evidence="5 12" id="KW-0812">Transmembrane</keyword>
<evidence type="ECO:0000256" key="2">
    <source>
        <dbReference type="ARBA" id="ARBA00004936"/>
    </source>
</evidence>
<evidence type="ECO:0000256" key="8">
    <source>
        <dbReference type="PIRSR" id="PIRSR005091-1"/>
    </source>
</evidence>
<feature type="region of interest" description="Disordered" evidence="11">
    <location>
        <begin position="696"/>
        <end position="720"/>
    </location>
</feature>
<evidence type="ECO:0000256" key="12">
    <source>
        <dbReference type="SAM" id="Phobius"/>
    </source>
</evidence>
<feature type="binding site" evidence="10">
    <location>
        <position position="307"/>
    </location>
    <ligand>
        <name>Mn(2+)</name>
        <dbReference type="ChEBI" id="CHEBI:29035"/>
    </ligand>
</feature>
<organism evidence="14 15">
    <name type="scientific">Floricoccus tropicus</name>
    <dbReference type="NCBI Taxonomy" id="1859473"/>
    <lineage>
        <taxon>Bacteria</taxon>
        <taxon>Bacillati</taxon>
        <taxon>Bacillota</taxon>
        <taxon>Bacilli</taxon>
        <taxon>Lactobacillales</taxon>
        <taxon>Streptococcaceae</taxon>
        <taxon>Floricoccus</taxon>
    </lineage>
</organism>
<dbReference type="Pfam" id="PF00884">
    <property type="entry name" value="Sulfatase"/>
    <property type="match status" value="1"/>
</dbReference>
<accession>A0A1E8GPD3</accession>
<feature type="transmembrane region" description="Helical" evidence="12">
    <location>
        <begin position="128"/>
        <end position="145"/>
    </location>
</feature>
<feature type="binding site" evidence="10">
    <location>
        <position position="485"/>
    </location>
    <ligand>
        <name>Mn(2+)</name>
        <dbReference type="ChEBI" id="CHEBI:29035"/>
    </ligand>
</feature>
<evidence type="ECO:0000256" key="7">
    <source>
        <dbReference type="ARBA" id="ARBA00023136"/>
    </source>
</evidence>
<comment type="similarity">
    <text evidence="3">Belongs to the LTA synthase family.</text>
</comment>
<feature type="domain" description="Sulfatase N-terminal" evidence="13">
    <location>
        <begin position="250"/>
        <end position="552"/>
    </location>
</feature>
<evidence type="ECO:0000256" key="10">
    <source>
        <dbReference type="PIRSR" id="PIRSR005091-3"/>
    </source>
</evidence>
<dbReference type="InterPro" id="IPR012160">
    <property type="entry name" value="LtaS-like"/>
</dbReference>
<evidence type="ECO:0000313" key="15">
    <source>
        <dbReference type="Proteomes" id="UP000178622"/>
    </source>
</evidence>
<comment type="pathway">
    <text evidence="2">Cell wall biogenesis; lipoteichoic acid biosynthesis.</text>
</comment>
<keyword evidence="4" id="KW-1003">Cell membrane</keyword>
<dbReference type="Proteomes" id="UP000178622">
    <property type="component" value="Unassembled WGS sequence"/>
</dbReference>
<feature type="binding site" evidence="10">
    <location>
        <position position="484"/>
    </location>
    <ligand>
        <name>Mn(2+)</name>
        <dbReference type="ChEBI" id="CHEBI:29035"/>
    </ligand>
</feature>
<dbReference type="Gene3D" id="3.40.720.10">
    <property type="entry name" value="Alkaline Phosphatase, subunit A"/>
    <property type="match status" value="1"/>
</dbReference>
<evidence type="ECO:0000313" key="14">
    <source>
        <dbReference type="EMBL" id="OFI50095.1"/>
    </source>
</evidence>
<feature type="binding site" evidence="10">
    <location>
        <position position="258"/>
    </location>
    <ligand>
        <name>Mn(2+)</name>
        <dbReference type="ChEBI" id="CHEBI:29035"/>
    </ligand>
</feature>
<evidence type="ECO:0000256" key="5">
    <source>
        <dbReference type="ARBA" id="ARBA00022692"/>
    </source>
</evidence>
<feature type="transmembrane region" description="Helical" evidence="12">
    <location>
        <begin position="72"/>
        <end position="93"/>
    </location>
</feature>
<feature type="active site" evidence="8">
    <location>
        <position position="307"/>
    </location>
</feature>
<evidence type="ECO:0000256" key="11">
    <source>
        <dbReference type="SAM" id="MobiDB-lite"/>
    </source>
</evidence>
<name>A0A1E8GPD3_9LACT</name>
<dbReference type="InterPro" id="IPR050448">
    <property type="entry name" value="OpgB/LTA_synthase_biosynth"/>
</dbReference>
<dbReference type="InterPro" id="IPR017850">
    <property type="entry name" value="Alkaline_phosphatase_core_sf"/>
</dbReference>
<keyword evidence="9" id="KW-0464">Manganese</keyword>
<evidence type="ECO:0000256" key="9">
    <source>
        <dbReference type="PIRSR" id="PIRSR005091-2"/>
    </source>
</evidence>
<feature type="binding site" evidence="9">
    <location>
        <position position="424"/>
    </location>
    <ligand>
        <name>substrate</name>
    </ligand>
</feature>
<keyword evidence="9" id="KW-0479">Metal-binding</keyword>
<feature type="transmembrane region" description="Helical" evidence="12">
    <location>
        <begin position="157"/>
        <end position="176"/>
    </location>
</feature>
<keyword evidence="6 12" id="KW-1133">Transmembrane helix</keyword>
<evidence type="ECO:0000256" key="6">
    <source>
        <dbReference type="ARBA" id="ARBA00022989"/>
    </source>
</evidence>
<dbReference type="PIRSF" id="PIRSF005091">
    <property type="entry name" value="Mmb_sulf_HI1246"/>
    <property type="match status" value="1"/>
</dbReference>
<dbReference type="SUPFAM" id="SSF53649">
    <property type="entry name" value="Alkaline phosphatase-like"/>
    <property type="match status" value="1"/>
</dbReference>
<keyword evidence="7 12" id="KW-0472">Membrane</keyword>
<reference evidence="15" key="1">
    <citation type="submission" date="2016-09" db="EMBL/GenBank/DDBJ databases">
        <title>Draft genome sequence of a novel species of the family Streptococcaceae isolated from flowers.</title>
        <authorList>
            <person name="Chuah L.-O."/>
            <person name="Yap K.-P."/>
            <person name="Thong K.L."/>
            <person name="Liong M.T."/>
            <person name="Ahmad R."/>
            <person name="Rusul G."/>
        </authorList>
    </citation>
    <scope>NUCLEOTIDE SEQUENCE [LARGE SCALE GENOMIC DNA]</scope>
    <source>
        <strain evidence="15">DF1</strain>
    </source>
</reference>
<dbReference type="GO" id="GO:0005886">
    <property type="term" value="C:plasma membrane"/>
    <property type="evidence" value="ECO:0007669"/>
    <property type="project" value="UniProtKB-SubCell"/>
</dbReference>
<dbReference type="RefSeq" id="WP_070791771.1">
    <property type="nucleotide sequence ID" value="NZ_MKIR01000004.1"/>
</dbReference>
<comment type="caution">
    <text evidence="14">The sequence shown here is derived from an EMBL/GenBank/DDBJ whole genome shotgun (WGS) entry which is preliminary data.</text>
</comment>
<dbReference type="CDD" id="cd16015">
    <property type="entry name" value="LTA_synthase"/>
    <property type="match status" value="1"/>
</dbReference>
<keyword evidence="15" id="KW-1185">Reference proteome</keyword>
<evidence type="ECO:0000256" key="4">
    <source>
        <dbReference type="ARBA" id="ARBA00022475"/>
    </source>
</evidence>
<dbReference type="STRING" id="1859473.BG261_10000"/>
<feature type="compositionally biased region" description="Low complexity" evidence="11">
    <location>
        <begin position="707"/>
        <end position="720"/>
    </location>
</feature>
<dbReference type="Gene3D" id="3.30.1120.170">
    <property type="match status" value="1"/>
</dbReference>
<protein>
    <submittedName>
        <fullName evidence="14">Alkaline phosphatase</fullName>
    </submittedName>
</protein>
<evidence type="ECO:0000256" key="1">
    <source>
        <dbReference type="ARBA" id="ARBA00004651"/>
    </source>
</evidence>
<dbReference type="PANTHER" id="PTHR47371">
    <property type="entry name" value="LIPOTEICHOIC ACID SYNTHASE"/>
    <property type="match status" value="1"/>
</dbReference>
<dbReference type="EMBL" id="MKIR01000004">
    <property type="protein sequence ID" value="OFI50095.1"/>
    <property type="molecule type" value="Genomic_DNA"/>
</dbReference>
<dbReference type="AlphaFoldDB" id="A0A1E8GPD3"/>
<feature type="compositionally biased region" description="Basic and acidic residues" evidence="11">
    <location>
        <begin position="696"/>
        <end position="705"/>
    </location>
</feature>
<dbReference type="InterPro" id="IPR000917">
    <property type="entry name" value="Sulfatase_N"/>
</dbReference>
<feature type="transmembrane region" description="Helical" evidence="12">
    <location>
        <begin position="12"/>
        <end position="32"/>
    </location>
</feature>
<comment type="subcellular location">
    <subcellularLocation>
        <location evidence="1">Cell membrane</location>
        <topology evidence="1">Multi-pass membrane protein</topology>
    </subcellularLocation>
</comment>